<proteinExistence type="predicted"/>
<dbReference type="CDD" id="cd20071">
    <property type="entry name" value="SET_SMYD"/>
    <property type="match status" value="1"/>
</dbReference>
<comment type="caution">
    <text evidence="2">The sequence shown here is derived from an EMBL/GenBank/DDBJ whole genome shotgun (WGS) entry which is preliminary data.</text>
</comment>
<gene>
    <name evidence="2" type="ORF">WICPIJ_008626</name>
</gene>
<dbReference type="Pfam" id="PF00856">
    <property type="entry name" value="SET"/>
    <property type="match status" value="1"/>
</dbReference>
<dbReference type="GO" id="GO:0005634">
    <property type="term" value="C:nucleus"/>
    <property type="evidence" value="ECO:0007669"/>
    <property type="project" value="TreeGrafter"/>
</dbReference>
<reference evidence="2" key="1">
    <citation type="journal article" date="2021" name="Open Biol.">
        <title>Shared evolutionary footprints suggest mitochondrial oxidative damage underlies multiple complex I losses in fungi.</title>
        <authorList>
            <person name="Schikora-Tamarit M.A."/>
            <person name="Marcet-Houben M."/>
            <person name="Nosek J."/>
            <person name="Gabaldon T."/>
        </authorList>
    </citation>
    <scope>NUCLEOTIDE SEQUENCE</scope>
    <source>
        <strain evidence="2">CBS2887</strain>
    </source>
</reference>
<dbReference type="SMART" id="SM00317">
    <property type="entry name" value="SET"/>
    <property type="match status" value="1"/>
</dbReference>
<dbReference type="InterPro" id="IPR001214">
    <property type="entry name" value="SET_dom"/>
</dbReference>
<dbReference type="EMBL" id="JAEUBG010004944">
    <property type="protein sequence ID" value="KAH3679423.1"/>
    <property type="molecule type" value="Genomic_DNA"/>
</dbReference>
<dbReference type="InterPro" id="IPR046341">
    <property type="entry name" value="SET_dom_sf"/>
</dbReference>
<protein>
    <recommendedName>
        <fullName evidence="1">SET domain-containing protein</fullName>
    </recommendedName>
</protein>
<dbReference type="Proteomes" id="UP000774326">
    <property type="component" value="Unassembled WGS sequence"/>
</dbReference>
<evidence type="ECO:0000313" key="2">
    <source>
        <dbReference type="EMBL" id="KAH3679423.1"/>
    </source>
</evidence>
<dbReference type="PANTHER" id="PTHR12197">
    <property type="entry name" value="HISTONE-LYSINE N-METHYLTRANSFERASE SMYD"/>
    <property type="match status" value="1"/>
</dbReference>
<dbReference type="Gene3D" id="2.170.270.10">
    <property type="entry name" value="SET domain"/>
    <property type="match status" value="1"/>
</dbReference>
<evidence type="ECO:0000259" key="1">
    <source>
        <dbReference type="PROSITE" id="PS50280"/>
    </source>
</evidence>
<name>A0A9P8PVY5_WICPI</name>
<keyword evidence="3" id="KW-1185">Reference proteome</keyword>
<evidence type="ECO:0000313" key="3">
    <source>
        <dbReference type="Proteomes" id="UP000774326"/>
    </source>
</evidence>
<dbReference type="PANTHER" id="PTHR12197:SF294">
    <property type="entry name" value="POTENTIAL PROTEIN LYSINE METHYLTRANSFERASE SET6"/>
    <property type="match status" value="1"/>
</dbReference>
<dbReference type="SUPFAM" id="SSF82199">
    <property type="entry name" value="SET domain"/>
    <property type="match status" value="1"/>
</dbReference>
<dbReference type="PROSITE" id="PS50280">
    <property type="entry name" value="SET"/>
    <property type="match status" value="1"/>
</dbReference>
<dbReference type="AlphaFoldDB" id="A0A9P8PVY5"/>
<organism evidence="2 3">
    <name type="scientific">Wickerhamomyces pijperi</name>
    <name type="common">Yeast</name>
    <name type="synonym">Pichia pijperi</name>
    <dbReference type="NCBI Taxonomy" id="599730"/>
    <lineage>
        <taxon>Eukaryota</taxon>
        <taxon>Fungi</taxon>
        <taxon>Dikarya</taxon>
        <taxon>Ascomycota</taxon>
        <taxon>Saccharomycotina</taxon>
        <taxon>Saccharomycetes</taxon>
        <taxon>Phaffomycetales</taxon>
        <taxon>Wickerhamomycetaceae</taxon>
        <taxon>Wickerhamomyces</taxon>
    </lineage>
</organism>
<sequence>MTVIPNDIDNLNQLNRISPLFDIQLTSYGGRACFSTQDIPKGTEVLLTSEPIGSVILYEFRKEVCSSCLKYVYGEVCKIKADEPKVANVDEENQTNSKKKGNKKKFQGAGLWFCSEECKVQYQSKPSCNQLIETFETLLTYYQTKVKSPEVEDDDSEFKPIITKEYIDSFWEEVNQWDITASKTKHSKLVAQQLPKINSDEYTTVRFVTSVLHNLHHTHSETSVAYYHSLQSNEEDKIRAFPTLLLSQTLVYKFLRICLPEHLQPLLSTDHFRELCGREYGNSFGIWQQTSTNTEAGSIENENKEFLGYSLYPEASYFNHSCGPNLRKIRVRDRMQFETIKDISKGEQMCIDYFHILDEPRDERQKILKKNWFFDCGCDRCENEKI</sequence>
<reference evidence="2" key="2">
    <citation type="submission" date="2021-01" db="EMBL/GenBank/DDBJ databases">
        <authorList>
            <person name="Schikora-Tamarit M.A."/>
        </authorList>
    </citation>
    <scope>NUCLEOTIDE SEQUENCE</scope>
    <source>
        <strain evidence="2">CBS2887</strain>
    </source>
</reference>
<dbReference type="InterPro" id="IPR050869">
    <property type="entry name" value="H3K4_H4K5_MeTrfase"/>
</dbReference>
<accession>A0A9P8PVY5</accession>
<dbReference type="OrthoDB" id="1028014at2759"/>
<feature type="domain" description="SET" evidence="1">
    <location>
        <begin position="10"/>
        <end position="354"/>
    </location>
</feature>